<dbReference type="AlphaFoldDB" id="A0A6S6TI80"/>
<proteinExistence type="inferred from homology"/>
<organism evidence="8">
    <name type="scientific">uncultured Thiotrichaceae bacterium</name>
    <dbReference type="NCBI Taxonomy" id="298394"/>
    <lineage>
        <taxon>Bacteria</taxon>
        <taxon>Pseudomonadati</taxon>
        <taxon>Pseudomonadota</taxon>
        <taxon>Gammaproteobacteria</taxon>
        <taxon>Thiotrichales</taxon>
        <taxon>Thiotrichaceae</taxon>
        <taxon>environmental samples</taxon>
    </lineage>
</organism>
<dbReference type="SUPFAM" id="SSF56935">
    <property type="entry name" value="Porins"/>
    <property type="match status" value="1"/>
</dbReference>
<evidence type="ECO:0008006" key="9">
    <source>
        <dbReference type="Google" id="ProtNLM"/>
    </source>
</evidence>
<dbReference type="Pfam" id="PF03349">
    <property type="entry name" value="Toluene_X"/>
    <property type="match status" value="1"/>
</dbReference>
<name>A0A6S6TI80_9GAMM</name>
<dbReference type="PANTHER" id="PTHR35093:SF8">
    <property type="entry name" value="OUTER MEMBRANE PROTEIN NMB0088-RELATED"/>
    <property type="match status" value="1"/>
</dbReference>
<evidence type="ECO:0000256" key="4">
    <source>
        <dbReference type="ARBA" id="ARBA00022692"/>
    </source>
</evidence>
<keyword evidence="7" id="KW-0998">Cell outer membrane</keyword>
<evidence type="ECO:0000256" key="1">
    <source>
        <dbReference type="ARBA" id="ARBA00004571"/>
    </source>
</evidence>
<dbReference type="GO" id="GO:0009279">
    <property type="term" value="C:cell outer membrane"/>
    <property type="evidence" value="ECO:0007669"/>
    <property type="project" value="UniProtKB-SubCell"/>
</dbReference>
<evidence type="ECO:0000256" key="5">
    <source>
        <dbReference type="ARBA" id="ARBA00022729"/>
    </source>
</evidence>
<keyword evidence="5" id="KW-0732">Signal</keyword>
<dbReference type="PANTHER" id="PTHR35093">
    <property type="entry name" value="OUTER MEMBRANE PROTEIN NMB0088-RELATED"/>
    <property type="match status" value="1"/>
</dbReference>
<dbReference type="Gene3D" id="2.40.160.60">
    <property type="entry name" value="Outer membrane protein transport protein (OMPP1/FadL/TodX)"/>
    <property type="match status" value="1"/>
</dbReference>
<evidence type="ECO:0000313" key="8">
    <source>
        <dbReference type="EMBL" id="CAA6820602.1"/>
    </source>
</evidence>
<protein>
    <recommendedName>
        <fullName evidence="9">Long-chain fatty acid transport protein</fullName>
    </recommendedName>
</protein>
<keyword evidence="6" id="KW-0472">Membrane</keyword>
<comment type="subcellular location">
    <subcellularLocation>
        <location evidence="1">Cell outer membrane</location>
        <topology evidence="1">Multi-pass membrane protein</topology>
    </subcellularLocation>
</comment>
<evidence type="ECO:0000256" key="6">
    <source>
        <dbReference type="ARBA" id="ARBA00023136"/>
    </source>
</evidence>
<keyword evidence="3" id="KW-1134">Transmembrane beta strand</keyword>
<evidence type="ECO:0000256" key="7">
    <source>
        <dbReference type="ARBA" id="ARBA00023237"/>
    </source>
</evidence>
<reference evidence="8" key="1">
    <citation type="submission" date="2020-01" db="EMBL/GenBank/DDBJ databases">
        <authorList>
            <person name="Meier V. D."/>
            <person name="Meier V D."/>
        </authorList>
    </citation>
    <scope>NUCLEOTIDE SEQUENCE</scope>
    <source>
        <strain evidence="8">HLG_WM_MAG_07</strain>
    </source>
</reference>
<accession>A0A6S6TI80</accession>
<sequence>MRNNKMTNATKLHHSIYISTLLGLPLNAMAGGLGITVQSSSVGGNAATGHALAEDASAMWYNPALLSSMNGIQINGGIAIVNTELNLTDTGSTTPAAFGNGQVDGGANGMVDPGGTSVTPSLFYKRDLSARNMAFGLGINVPFGVATEYDDDSFTRYEAVESHLQTVNINPALSWRVNDKFDVGAGVSIQVGKATLTKAVDSAAACLTLQARVNPAIDCTGNGLGVANLSDQSLDSSVSIEADGVGYGANIGGVYHPNNSTTLSLGLRSAVNYDLEGEADFDLNSTLVSTAGAAVGLAGLTDQDAESALKLPASASLAFAKNVSEKLAVHGDMTWTQWSSVPEIRIKFPDTARTDSVTNVQWNDTTRVGLGMTYKMNPKTTLRTGVAFDPTPTPDAEHRTPRAPSSDNLWLSGGISHQMNKQVGVDVSLSVVRPEDATVNYTGDTGYTTRGEMDSAVYVGAVSLNYHF</sequence>
<dbReference type="InterPro" id="IPR005017">
    <property type="entry name" value="OMPP1/FadL/TodX"/>
</dbReference>
<dbReference type="EMBL" id="CACVAY010000100">
    <property type="protein sequence ID" value="CAA6820602.1"/>
    <property type="molecule type" value="Genomic_DNA"/>
</dbReference>
<evidence type="ECO:0000256" key="2">
    <source>
        <dbReference type="ARBA" id="ARBA00008163"/>
    </source>
</evidence>
<keyword evidence="4" id="KW-0812">Transmembrane</keyword>
<evidence type="ECO:0000256" key="3">
    <source>
        <dbReference type="ARBA" id="ARBA00022452"/>
    </source>
</evidence>
<dbReference type="GO" id="GO:0015483">
    <property type="term" value="F:long-chain fatty acid transporting porin activity"/>
    <property type="evidence" value="ECO:0007669"/>
    <property type="project" value="TreeGrafter"/>
</dbReference>
<comment type="similarity">
    <text evidence="2">Belongs to the OmpP1/FadL family.</text>
</comment>
<gene>
    <name evidence="8" type="ORF">HELGO_WM19505</name>
</gene>